<organism evidence="3 4">
    <name type="scientific">Lactuca sativa</name>
    <name type="common">Garden lettuce</name>
    <dbReference type="NCBI Taxonomy" id="4236"/>
    <lineage>
        <taxon>Eukaryota</taxon>
        <taxon>Viridiplantae</taxon>
        <taxon>Streptophyta</taxon>
        <taxon>Embryophyta</taxon>
        <taxon>Tracheophyta</taxon>
        <taxon>Spermatophyta</taxon>
        <taxon>Magnoliopsida</taxon>
        <taxon>eudicotyledons</taxon>
        <taxon>Gunneridae</taxon>
        <taxon>Pentapetalae</taxon>
        <taxon>asterids</taxon>
        <taxon>campanulids</taxon>
        <taxon>Asterales</taxon>
        <taxon>Asteraceae</taxon>
        <taxon>Cichorioideae</taxon>
        <taxon>Cichorieae</taxon>
        <taxon>Lactucinae</taxon>
        <taxon>Lactuca</taxon>
    </lineage>
</organism>
<feature type="compositionally biased region" description="Polar residues" evidence="1">
    <location>
        <begin position="9"/>
        <end position="29"/>
    </location>
</feature>
<protein>
    <recommendedName>
        <fullName evidence="2">Myb/SANT-like domain-containing protein</fullName>
    </recommendedName>
</protein>
<feature type="domain" description="Myb/SANT-like" evidence="2">
    <location>
        <begin position="34"/>
        <end position="133"/>
    </location>
</feature>
<name>A0A9R1VF80_LACSA</name>
<dbReference type="OrthoDB" id="618098at2759"/>
<keyword evidence="4" id="KW-1185">Reference proteome</keyword>
<dbReference type="Gramene" id="rna-gnl|WGS:NBSK|LSAT_5X163260_mrna">
    <property type="protein sequence ID" value="cds-PLY98674.1"/>
    <property type="gene ID" value="gene-LSAT_5X163260"/>
</dbReference>
<dbReference type="EMBL" id="NBSK02000005">
    <property type="protein sequence ID" value="KAJ0205055.1"/>
    <property type="molecule type" value="Genomic_DNA"/>
</dbReference>
<reference evidence="3 4" key="1">
    <citation type="journal article" date="2017" name="Nat. Commun.">
        <title>Genome assembly with in vitro proximity ligation data and whole-genome triplication in lettuce.</title>
        <authorList>
            <person name="Reyes-Chin-Wo S."/>
            <person name="Wang Z."/>
            <person name="Yang X."/>
            <person name="Kozik A."/>
            <person name="Arikit S."/>
            <person name="Song C."/>
            <person name="Xia L."/>
            <person name="Froenicke L."/>
            <person name="Lavelle D.O."/>
            <person name="Truco M.J."/>
            <person name="Xia R."/>
            <person name="Zhu S."/>
            <person name="Xu C."/>
            <person name="Xu H."/>
            <person name="Xu X."/>
            <person name="Cox K."/>
            <person name="Korf I."/>
            <person name="Meyers B.C."/>
            <person name="Michelmore R.W."/>
        </authorList>
    </citation>
    <scope>NUCLEOTIDE SEQUENCE [LARGE SCALE GENOMIC DNA]</scope>
    <source>
        <strain evidence="4">cv. Salinas</strain>
        <tissue evidence="3">Seedlings</tissue>
    </source>
</reference>
<feature type="region of interest" description="Disordered" evidence="1">
    <location>
        <begin position="1"/>
        <end position="29"/>
    </location>
</feature>
<evidence type="ECO:0000256" key="1">
    <source>
        <dbReference type="SAM" id="MobiDB-lite"/>
    </source>
</evidence>
<proteinExistence type="predicted"/>
<dbReference type="Pfam" id="PF12776">
    <property type="entry name" value="Myb_DNA-bind_3"/>
    <property type="match status" value="1"/>
</dbReference>
<evidence type="ECO:0000259" key="2">
    <source>
        <dbReference type="Pfam" id="PF12776"/>
    </source>
</evidence>
<accession>A0A9R1VF80</accession>
<dbReference type="PANTHER" id="PTHR46250:SF17">
    <property type="entry name" value="MYB_SANT-LIKE DOMAIN-CONTAINING PROTEIN"/>
    <property type="match status" value="1"/>
</dbReference>
<sequence length="316" mass="36588">MDARKRGRPQSNANSVAEKSKSGMTSQSRNYRAWTNIEETKLVEALVIMVNTGGFRADQGFKSGYLTHLEHLLKKSMPNSGILGKPHIESKIKVMKRDWQTVHDMLNSSHTSGFSYDTVKHCMIADDQVWESYLQVHKGASKWRNKTFPYYEKLCVVFGKDRVEGNTVRDLVEMEEEANIEEQTQHLGNDSNDMTSSHIPPMNVNNMQYEETSSVRNNKRKGRVDLMVKGFNDAVTCLADTMGKIANTINKDIEREEELDKKRCMITCEISKMESLIRSEKFKAITKIREEDERVNIFWDLQETEREDYVKWVLEE</sequence>
<dbReference type="AlphaFoldDB" id="A0A9R1VF80"/>
<dbReference type="Proteomes" id="UP000235145">
    <property type="component" value="Unassembled WGS sequence"/>
</dbReference>
<evidence type="ECO:0000313" key="3">
    <source>
        <dbReference type="EMBL" id="KAJ0205055.1"/>
    </source>
</evidence>
<gene>
    <name evidence="3" type="ORF">LSAT_V11C500288770</name>
</gene>
<dbReference type="PANTHER" id="PTHR46250">
    <property type="entry name" value="MYB/SANT-LIKE DNA-BINDING DOMAIN PROTEIN-RELATED"/>
    <property type="match status" value="1"/>
</dbReference>
<evidence type="ECO:0000313" key="4">
    <source>
        <dbReference type="Proteomes" id="UP000235145"/>
    </source>
</evidence>
<comment type="caution">
    <text evidence="3">The sequence shown here is derived from an EMBL/GenBank/DDBJ whole genome shotgun (WGS) entry which is preliminary data.</text>
</comment>
<dbReference type="InterPro" id="IPR024752">
    <property type="entry name" value="Myb/SANT-like_dom"/>
</dbReference>